<name>F4WQD2_ACREC</name>
<dbReference type="InParanoid" id="F4WQD2"/>
<organism evidence="2">
    <name type="scientific">Acromyrmex echinatior</name>
    <name type="common">Panamanian leafcutter ant</name>
    <name type="synonym">Acromyrmex octospinosus echinatior</name>
    <dbReference type="NCBI Taxonomy" id="103372"/>
    <lineage>
        <taxon>Eukaryota</taxon>
        <taxon>Metazoa</taxon>
        <taxon>Ecdysozoa</taxon>
        <taxon>Arthropoda</taxon>
        <taxon>Hexapoda</taxon>
        <taxon>Insecta</taxon>
        <taxon>Pterygota</taxon>
        <taxon>Neoptera</taxon>
        <taxon>Endopterygota</taxon>
        <taxon>Hymenoptera</taxon>
        <taxon>Apocrita</taxon>
        <taxon>Aculeata</taxon>
        <taxon>Formicoidea</taxon>
        <taxon>Formicidae</taxon>
        <taxon>Myrmicinae</taxon>
        <taxon>Acromyrmex</taxon>
    </lineage>
</organism>
<protein>
    <submittedName>
        <fullName evidence="1">Uncharacterized protein</fullName>
    </submittedName>
</protein>
<reference evidence="1" key="1">
    <citation type="submission" date="2011-02" db="EMBL/GenBank/DDBJ databases">
        <title>The genome of the leaf-cutting ant Acromyrmex echinatior suggests key adaptations to social evolution and fungus farming.</title>
        <authorList>
            <person name="Nygaard S."/>
            <person name="Zhang G."/>
        </authorList>
    </citation>
    <scope>NUCLEOTIDE SEQUENCE</scope>
</reference>
<proteinExistence type="predicted"/>
<gene>
    <name evidence="1" type="ORF">G5I_08018</name>
</gene>
<accession>F4WQD2</accession>
<dbReference type="EMBL" id="GL888271">
    <property type="protein sequence ID" value="EGI63588.1"/>
    <property type="molecule type" value="Genomic_DNA"/>
</dbReference>
<evidence type="ECO:0000313" key="2">
    <source>
        <dbReference type="Proteomes" id="UP000007755"/>
    </source>
</evidence>
<dbReference type="Proteomes" id="UP000007755">
    <property type="component" value="Unassembled WGS sequence"/>
</dbReference>
<dbReference type="AlphaFoldDB" id="F4WQD2"/>
<keyword evidence="2" id="KW-1185">Reference proteome</keyword>
<sequence length="182" mass="21039">MLFSVSLVHVFSLVKPFERGRDETLSSQVLHHLEYIFEKLPASTVALLIRSPRKLYSSGSRWPVPCIQFTLVYISKIINGQVQLVQLRGQLKEKKKKLSTSYLSPDSSVVFKRICDKMKFRELTKFEKNDVEDILLMEASEIEEENVSAAKMLQPKKKRKSSMNSTKAESRLLISHFVRMMN</sequence>
<evidence type="ECO:0000313" key="1">
    <source>
        <dbReference type="EMBL" id="EGI63588.1"/>
    </source>
</evidence>